<keyword evidence="1" id="KW-1133">Transmembrane helix</keyword>
<evidence type="ECO:0000313" key="3">
    <source>
        <dbReference type="EMBL" id="MCP9200043.1"/>
    </source>
</evidence>
<proteinExistence type="predicted"/>
<sequence length="253" mass="29986">MKKILLIVILLIACGSLSAQDADSISETRQIQYDLDSDLEPVAFDREKIEEYRSQPEYSYIEVNVKESWWSRFKKWLNAKYNQFINWLFGEYQPNSLLAFFISIIPYLLLLLLLGLIAWLFSRLNPGKQVLRTQRPSEVFISEEEELVKGEDLPALISKAIGNKQYRLAVRYHYLNSLRKLDEKHLIAYAFQKTNKDYLEEIKNEALKRQFSEISKLYEFIWYGSFDVSEPDFHLAEKGFSRMDRHLKQEAYE</sequence>
<keyword evidence="2" id="KW-0732">Signal</keyword>
<feature type="signal peptide" evidence="2">
    <location>
        <begin position="1"/>
        <end position="21"/>
    </location>
</feature>
<evidence type="ECO:0000313" key="4">
    <source>
        <dbReference type="Proteomes" id="UP001155280"/>
    </source>
</evidence>
<dbReference type="AlphaFoldDB" id="A0A9X2IBP9"/>
<feature type="transmembrane region" description="Helical" evidence="1">
    <location>
        <begin position="97"/>
        <end position="122"/>
    </location>
</feature>
<gene>
    <name evidence="3" type="ORF">MKO06_09000</name>
</gene>
<evidence type="ECO:0000256" key="1">
    <source>
        <dbReference type="SAM" id="Phobius"/>
    </source>
</evidence>
<dbReference type="Proteomes" id="UP001155280">
    <property type="component" value="Unassembled WGS sequence"/>
</dbReference>
<keyword evidence="1" id="KW-0812">Transmembrane</keyword>
<keyword evidence="4" id="KW-1185">Reference proteome</keyword>
<organism evidence="3 4">
    <name type="scientific">Christiangramia oceanisediminis</name>
    <dbReference type="NCBI Taxonomy" id="2920386"/>
    <lineage>
        <taxon>Bacteria</taxon>
        <taxon>Pseudomonadati</taxon>
        <taxon>Bacteroidota</taxon>
        <taxon>Flavobacteriia</taxon>
        <taxon>Flavobacteriales</taxon>
        <taxon>Flavobacteriaceae</taxon>
        <taxon>Christiangramia</taxon>
    </lineage>
</organism>
<feature type="chain" id="PRO_5040786738" evidence="2">
    <location>
        <begin position="22"/>
        <end position="253"/>
    </location>
</feature>
<comment type="caution">
    <text evidence="3">The sequence shown here is derived from an EMBL/GenBank/DDBJ whole genome shotgun (WGS) entry which is preliminary data.</text>
</comment>
<dbReference type="EMBL" id="JANCNS010000002">
    <property type="protein sequence ID" value="MCP9200043.1"/>
    <property type="molecule type" value="Genomic_DNA"/>
</dbReference>
<name>A0A9X2IBP9_9FLAO</name>
<dbReference type="RefSeq" id="WP_241551853.1">
    <property type="nucleotide sequence ID" value="NZ_JANCNS010000002.1"/>
</dbReference>
<evidence type="ECO:0000256" key="2">
    <source>
        <dbReference type="SAM" id="SignalP"/>
    </source>
</evidence>
<protein>
    <submittedName>
        <fullName evidence="3">DUF4129 domain-containing protein</fullName>
    </submittedName>
</protein>
<reference evidence="3" key="1">
    <citation type="submission" date="2022-07" db="EMBL/GenBank/DDBJ databases">
        <title>Gramela sediminis sp. nov., isolated from deep-sea sediment of the Indian Ocean.</title>
        <authorList>
            <person name="Shi H."/>
        </authorList>
    </citation>
    <scope>NUCLEOTIDE SEQUENCE</scope>
    <source>
        <strain evidence="3">GC03-9</strain>
    </source>
</reference>
<keyword evidence="1" id="KW-0472">Membrane</keyword>
<accession>A0A9X2IBP9</accession>